<dbReference type="InterPro" id="IPR009061">
    <property type="entry name" value="DNA-bd_dom_put_sf"/>
</dbReference>
<comment type="caution">
    <text evidence="1">The sequence shown here is derived from an EMBL/GenBank/DDBJ whole genome shotgun (WGS) entry which is preliminary data.</text>
</comment>
<dbReference type="Gene3D" id="1.10.1660.10">
    <property type="match status" value="1"/>
</dbReference>
<reference evidence="1 2" key="1">
    <citation type="submission" date="2020-08" db="EMBL/GenBank/DDBJ databases">
        <title>Bridging the membrane lipid divide: bacteria of the FCB group superphylum have the potential to synthesize archaeal ether lipids.</title>
        <authorList>
            <person name="Villanueva L."/>
            <person name="Von Meijenfeldt F.A.B."/>
            <person name="Westbye A.B."/>
            <person name="Yadav S."/>
            <person name="Hopmans E.C."/>
            <person name="Dutilh B.E."/>
            <person name="Sinninghe Damste J.S."/>
        </authorList>
    </citation>
    <scope>NUCLEOTIDE SEQUENCE [LARGE SCALE GENOMIC DNA]</scope>
    <source>
        <strain evidence="1">NIOZ-UU27</strain>
    </source>
</reference>
<accession>A0A8J6N1C5</accession>
<dbReference type="Proteomes" id="UP000650524">
    <property type="component" value="Unassembled WGS sequence"/>
</dbReference>
<sequence length="107" mass="12611">MAKELWTVTEVLEFFQVEESFLRHLEEEDIVCPTCGEDPSARLFHINELEKLRVAKILVKDMDVNLSGVEVILQMRKNMIDMMRQFDAILEDLARQMQQTLKRNLKS</sequence>
<dbReference type="Pfam" id="PF13591">
    <property type="entry name" value="MerR_2"/>
    <property type="match status" value="1"/>
</dbReference>
<dbReference type="EMBL" id="JACNJD010000283">
    <property type="protein sequence ID" value="MBC8178466.1"/>
    <property type="molecule type" value="Genomic_DNA"/>
</dbReference>
<dbReference type="SUPFAM" id="SSF46955">
    <property type="entry name" value="Putative DNA-binding domain"/>
    <property type="match status" value="1"/>
</dbReference>
<organism evidence="1 2">
    <name type="scientific">Candidatus Desulfacyla euxinica</name>
    <dbReference type="NCBI Taxonomy" id="2841693"/>
    <lineage>
        <taxon>Bacteria</taxon>
        <taxon>Deltaproteobacteria</taxon>
        <taxon>Candidatus Desulfacyla</taxon>
    </lineage>
</organism>
<proteinExistence type="predicted"/>
<evidence type="ECO:0000313" key="1">
    <source>
        <dbReference type="EMBL" id="MBC8178466.1"/>
    </source>
</evidence>
<evidence type="ECO:0008006" key="3">
    <source>
        <dbReference type="Google" id="ProtNLM"/>
    </source>
</evidence>
<gene>
    <name evidence="1" type="ORF">H8E19_13755</name>
</gene>
<dbReference type="AlphaFoldDB" id="A0A8J6N1C5"/>
<protein>
    <recommendedName>
        <fullName evidence="3">MerR family transcriptional regulator</fullName>
    </recommendedName>
</protein>
<evidence type="ECO:0000313" key="2">
    <source>
        <dbReference type="Proteomes" id="UP000650524"/>
    </source>
</evidence>
<name>A0A8J6N1C5_9DELT</name>